<feature type="compositionally biased region" description="Basic and acidic residues" evidence="1">
    <location>
        <begin position="98"/>
        <end position="117"/>
    </location>
</feature>
<evidence type="ECO:0000256" key="1">
    <source>
        <dbReference type="SAM" id="MobiDB-lite"/>
    </source>
</evidence>
<dbReference type="Proteomes" id="UP000306102">
    <property type="component" value="Unassembled WGS sequence"/>
</dbReference>
<proteinExistence type="predicted"/>
<protein>
    <recommendedName>
        <fullName evidence="4">Syringolide-induced protein 14-1-1</fullName>
    </recommendedName>
</protein>
<feature type="compositionally biased region" description="Acidic residues" evidence="1">
    <location>
        <begin position="241"/>
        <end position="253"/>
    </location>
</feature>
<feature type="compositionally biased region" description="Polar residues" evidence="1">
    <location>
        <begin position="151"/>
        <end position="167"/>
    </location>
</feature>
<sequence>MMDKPARSKNKFLMFLPKPASANTFQNHTFSPTKDKRSEFHQTKLKTHIGKGFSGPIISIIPADARRNTKNSSFEAQQEPTSPKVSCMGQIKHKKKVIKNEKHASPPKDFKPVEAKKKVSKIRSLFSSKTPTGRKSDDSDGKSDLSDKAPSLSQTRRFSNGRDSLSSLDWMAQVAPVDGDSDEESEEEEEEREIIIPFSAPILVGGGGGGVVALEPRKEINLWKRRTIAQPMPLQVAPVDGDSDEESEEEEEEREIIIPFSAPILVGGGGGGVVALEPRKEINLWKRRTIAQPMPLQVNTLF</sequence>
<dbReference type="AlphaFoldDB" id="A0A4S4EUH8"/>
<dbReference type="InterPro" id="IPR038796">
    <property type="entry name" value="At1g76070-like"/>
</dbReference>
<evidence type="ECO:0000313" key="2">
    <source>
        <dbReference type="EMBL" id="THG20588.1"/>
    </source>
</evidence>
<feature type="compositionally biased region" description="Acidic residues" evidence="1">
    <location>
        <begin position="179"/>
        <end position="192"/>
    </location>
</feature>
<dbReference type="PANTHER" id="PTHR34779">
    <property type="entry name" value="OS09G0542900 PROTEIN"/>
    <property type="match status" value="1"/>
</dbReference>
<evidence type="ECO:0000313" key="3">
    <source>
        <dbReference type="Proteomes" id="UP000306102"/>
    </source>
</evidence>
<reference evidence="2 3" key="1">
    <citation type="journal article" date="2018" name="Proc. Natl. Acad. Sci. U.S.A.">
        <title>Draft genome sequence of Camellia sinensis var. sinensis provides insights into the evolution of the tea genome and tea quality.</title>
        <authorList>
            <person name="Wei C."/>
            <person name="Yang H."/>
            <person name="Wang S."/>
            <person name="Zhao J."/>
            <person name="Liu C."/>
            <person name="Gao L."/>
            <person name="Xia E."/>
            <person name="Lu Y."/>
            <person name="Tai Y."/>
            <person name="She G."/>
            <person name="Sun J."/>
            <person name="Cao H."/>
            <person name="Tong W."/>
            <person name="Gao Q."/>
            <person name="Li Y."/>
            <person name="Deng W."/>
            <person name="Jiang X."/>
            <person name="Wang W."/>
            <person name="Chen Q."/>
            <person name="Zhang S."/>
            <person name="Li H."/>
            <person name="Wu J."/>
            <person name="Wang P."/>
            <person name="Li P."/>
            <person name="Shi C."/>
            <person name="Zheng F."/>
            <person name="Jian J."/>
            <person name="Huang B."/>
            <person name="Shan D."/>
            <person name="Shi M."/>
            <person name="Fang C."/>
            <person name="Yue Y."/>
            <person name="Li F."/>
            <person name="Li D."/>
            <person name="Wei S."/>
            <person name="Han B."/>
            <person name="Jiang C."/>
            <person name="Yin Y."/>
            <person name="Xia T."/>
            <person name="Zhang Z."/>
            <person name="Bennetzen J.L."/>
            <person name="Zhao S."/>
            <person name="Wan X."/>
        </authorList>
    </citation>
    <scope>NUCLEOTIDE SEQUENCE [LARGE SCALE GENOMIC DNA]</scope>
    <source>
        <strain evidence="3">cv. Shuchazao</strain>
        <tissue evidence="2">Leaf</tissue>
    </source>
</reference>
<feature type="region of interest" description="Disordered" evidence="1">
    <location>
        <begin position="233"/>
        <end position="253"/>
    </location>
</feature>
<evidence type="ECO:0008006" key="4">
    <source>
        <dbReference type="Google" id="ProtNLM"/>
    </source>
</evidence>
<keyword evidence="3" id="KW-1185">Reference proteome</keyword>
<feature type="compositionally biased region" description="Basic and acidic residues" evidence="1">
    <location>
        <begin position="134"/>
        <end position="147"/>
    </location>
</feature>
<gene>
    <name evidence="2" type="ORF">TEA_028567</name>
</gene>
<name>A0A4S4EUH8_CAMSN</name>
<organism evidence="2 3">
    <name type="scientific">Camellia sinensis var. sinensis</name>
    <name type="common">China tea</name>
    <dbReference type="NCBI Taxonomy" id="542762"/>
    <lineage>
        <taxon>Eukaryota</taxon>
        <taxon>Viridiplantae</taxon>
        <taxon>Streptophyta</taxon>
        <taxon>Embryophyta</taxon>
        <taxon>Tracheophyta</taxon>
        <taxon>Spermatophyta</taxon>
        <taxon>Magnoliopsida</taxon>
        <taxon>eudicotyledons</taxon>
        <taxon>Gunneridae</taxon>
        <taxon>Pentapetalae</taxon>
        <taxon>asterids</taxon>
        <taxon>Ericales</taxon>
        <taxon>Theaceae</taxon>
        <taxon>Camellia</taxon>
    </lineage>
</organism>
<dbReference type="EMBL" id="SDRB02001835">
    <property type="protein sequence ID" value="THG20588.1"/>
    <property type="molecule type" value="Genomic_DNA"/>
</dbReference>
<comment type="caution">
    <text evidence="2">The sequence shown here is derived from an EMBL/GenBank/DDBJ whole genome shotgun (WGS) entry which is preliminary data.</text>
</comment>
<feature type="compositionally biased region" description="Polar residues" evidence="1">
    <location>
        <begin position="70"/>
        <end position="84"/>
    </location>
</feature>
<accession>A0A4S4EUH8</accession>
<feature type="region of interest" description="Disordered" evidence="1">
    <location>
        <begin position="65"/>
        <end position="192"/>
    </location>
</feature>
<dbReference type="PANTHER" id="PTHR34779:SF1">
    <property type="entry name" value="OS09G0542900 PROTEIN"/>
    <property type="match status" value="1"/>
</dbReference>